<evidence type="ECO:0000313" key="1">
    <source>
        <dbReference type="EMBL" id="QID22385.1"/>
    </source>
</evidence>
<name>A0A6G6AKT8_ECOLX</name>
<protein>
    <submittedName>
        <fullName evidence="1">Uncharacterized protein</fullName>
    </submittedName>
</protein>
<sequence length="41" mass="4629">MGKAPATKVTFCRWCLAALESWPLFTAEYALNAQSNFYKVT</sequence>
<geneLocation type="plasmid" evidence="1">
    <name>p4M18F</name>
</geneLocation>
<dbReference type="EMBL" id="MN256757">
    <property type="protein sequence ID" value="QID22385.1"/>
    <property type="molecule type" value="Genomic_DNA"/>
</dbReference>
<dbReference type="AlphaFoldDB" id="A0A6G6AKT8"/>
<organism evidence="1">
    <name type="scientific">Escherichia coli</name>
    <dbReference type="NCBI Taxonomy" id="562"/>
    <lineage>
        <taxon>Bacteria</taxon>
        <taxon>Pseudomonadati</taxon>
        <taxon>Pseudomonadota</taxon>
        <taxon>Gammaproteobacteria</taxon>
        <taxon>Enterobacterales</taxon>
        <taxon>Enterobacteriaceae</taxon>
        <taxon>Escherichia</taxon>
    </lineage>
</organism>
<proteinExistence type="predicted"/>
<geneLocation type="plasmid" evidence="2">
    <name>p4M8F</name>
</geneLocation>
<accession>A0A6G6AKT8</accession>
<dbReference type="EMBL" id="MN256758">
    <property type="protein sequence ID" value="QID22883.1"/>
    <property type="molecule type" value="Genomic_DNA"/>
</dbReference>
<reference evidence="1" key="1">
    <citation type="submission" date="2019-08" db="EMBL/GenBank/DDBJ databases">
        <authorList>
            <person name="Yao H."/>
        </authorList>
    </citation>
    <scope>NUCLEOTIDE SEQUENCE</scope>
    <source>
        <strain evidence="1">4M18F</strain>
        <strain evidence="2">4M8F</strain>
        <plasmid evidence="1">p4M18F</plasmid>
        <plasmid evidence="2">p4M8F</plasmid>
    </source>
</reference>
<evidence type="ECO:0000313" key="2">
    <source>
        <dbReference type="EMBL" id="QID22883.1"/>
    </source>
</evidence>
<keyword evidence="1" id="KW-0614">Plasmid</keyword>